<name>A0A7C9ML27_9BACT</name>
<dbReference type="AlphaFoldDB" id="A0A7C9ML27"/>
<reference evidence="2 3" key="1">
    <citation type="submission" date="2020-01" db="EMBL/GenBank/DDBJ databases">
        <title>Genome sequence of Desulfovibrio aerotolerans DSM 16695(T).</title>
        <authorList>
            <person name="Karnachuk O."/>
            <person name="Avakyan M."/>
            <person name="Mardanov A."/>
            <person name="Kadnikov V."/>
            <person name="Ravin N."/>
        </authorList>
    </citation>
    <scope>NUCLEOTIDE SEQUENCE [LARGE SCALE GENOMIC DNA]</scope>
    <source>
        <strain evidence="2 3">DSM 16695</strain>
    </source>
</reference>
<organism evidence="2 3">
    <name type="scientific">Solidesulfovibrio aerotolerans</name>
    <dbReference type="NCBI Taxonomy" id="295255"/>
    <lineage>
        <taxon>Bacteria</taxon>
        <taxon>Pseudomonadati</taxon>
        <taxon>Thermodesulfobacteriota</taxon>
        <taxon>Desulfovibrionia</taxon>
        <taxon>Desulfovibrionales</taxon>
        <taxon>Desulfovibrionaceae</taxon>
        <taxon>Solidesulfovibrio</taxon>
    </lineage>
</organism>
<dbReference type="SUPFAM" id="SSF53098">
    <property type="entry name" value="Ribonuclease H-like"/>
    <property type="match status" value="1"/>
</dbReference>
<evidence type="ECO:0000259" key="1">
    <source>
        <dbReference type="Pfam" id="PF13546"/>
    </source>
</evidence>
<dbReference type="InterPro" id="IPR012337">
    <property type="entry name" value="RNaseH-like_sf"/>
</dbReference>
<sequence length="295" mass="34087">MVLFTMPFLGTNIYRTTVCNTDCEFGKDVVYDFLGSHRFSWRRLLLMVALKVIFMLDALTTENRETVLILDDTSVHRPRAKKVELLARVYDHAEKKFIKGFRLLTLAWSDGASLVPIDFALLSSTNPCNRYQGVLKQLDRRTCGARRRREAVTKSTSLLAPMVQRALETGVKARYLLMDSWFGMPAIIASLRHLIPVICMIKRTPTVLYRFNGKRLSAEGIFREVKKRRGRAKILSSAVVTMNDGEQARIVFVRDRKKKDWLALLCTDINLSEEDVVRIYGKRWDVEVFFRTTKR</sequence>
<dbReference type="Pfam" id="PF04693">
    <property type="entry name" value="DDE_Tnp_2"/>
    <property type="match status" value="1"/>
</dbReference>
<evidence type="ECO:0000313" key="3">
    <source>
        <dbReference type="Proteomes" id="UP000482487"/>
    </source>
</evidence>
<keyword evidence="3" id="KW-1185">Reference proteome</keyword>
<comment type="caution">
    <text evidence="2">The sequence shown here is derived from an EMBL/GenBank/DDBJ whole genome shotgun (WGS) entry which is preliminary data.</text>
</comment>
<dbReference type="InterPro" id="IPR038721">
    <property type="entry name" value="IS701-like_DDE_dom"/>
</dbReference>
<dbReference type="Proteomes" id="UP000482487">
    <property type="component" value="Unassembled WGS sequence"/>
</dbReference>
<protein>
    <submittedName>
        <fullName evidence="2">Transposase</fullName>
    </submittedName>
</protein>
<feature type="domain" description="Transposase IS701-like DDE" evidence="1">
    <location>
        <begin position="24"/>
        <end position="210"/>
    </location>
</feature>
<proteinExistence type="predicted"/>
<dbReference type="OrthoDB" id="5412605at2"/>
<dbReference type="EMBL" id="WVUD01000059">
    <property type="protein sequence ID" value="MYL85148.1"/>
    <property type="molecule type" value="Genomic_DNA"/>
</dbReference>
<accession>A0A7C9ML27</accession>
<dbReference type="Pfam" id="PF13546">
    <property type="entry name" value="DDE_5"/>
    <property type="match status" value="1"/>
</dbReference>
<evidence type="ECO:0000313" key="2">
    <source>
        <dbReference type="EMBL" id="MYL85148.1"/>
    </source>
</evidence>
<gene>
    <name evidence="2" type="ORF">GTA51_18750</name>
</gene>
<dbReference type="InterPro" id="IPR006783">
    <property type="entry name" value="Transposase_ISC1217"/>
</dbReference>